<evidence type="ECO:0000256" key="1">
    <source>
        <dbReference type="ARBA" id="ARBA00022737"/>
    </source>
</evidence>
<dbReference type="AlphaFoldDB" id="A0A0S7Y743"/>
<name>A0A0S7Y743_UNCSA</name>
<keyword evidence="1" id="KW-0677">Repeat</keyword>
<evidence type="ECO:0000313" key="6">
    <source>
        <dbReference type="Proteomes" id="UP000051861"/>
    </source>
</evidence>
<dbReference type="Proteomes" id="UP000051861">
    <property type="component" value="Unassembled WGS sequence"/>
</dbReference>
<accession>A0A0S7Y743</accession>
<keyword evidence="4" id="KW-0732">Signal</keyword>
<dbReference type="InterPro" id="IPR019734">
    <property type="entry name" value="TPR_rpt"/>
</dbReference>
<comment type="caution">
    <text evidence="5">The sequence shown here is derived from an EMBL/GenBank/DDBJ whole genome shotgun (WGS) entry which is preliminary data.</text>
</comment>
<feature type="chain" id="PRO_5006640437" evidence="4">
    <location>
        <begin position="23"/>
        <end position="118"/>
    </location>
</feature>
<evidence type="ECO:0000256" key="3">
    <source>
        <dbReference type="PROSITE-ProRule" id="PRU00339"/>
    </source>
</evidence>
<dbReference type="PROSITE" id="PS51257">
    <property type="entry name" value="PROKAR_LIPOPROTEIN"/>
    <property type="match status" value="1"/>
</dbReference>
<feature type="repeat" description="TPR" evidence="3">
    <location>
        <begin position="60"/>
        <end position="93"/>
    </location>
</feature>
<keyword evidence="2 3" id="KW-0802">TPR repeat</keyword>
<dbReference type="Pfam" id="PF07719">
    <property type="entry name" value="TPR_2"/>
    <property type="match status" value="1"/>
</dbReference>
<gene>
    <name evidence="5" type="ORF">AMJ44_00330</name>
</gene>
<evidence type="ECO:0000256" key="2">
    <source>
        <dbReference type="ARBA" id="ARBA00022803"/>
    </source>
</evidence>
<dbReference type="InterPro" id="IPR013105">
    <property type="entry name" value="TPR_2"/>
</dbReference>
<dbReference type="SMART" id="SM00028">
    <property type="entry name" value="TPR"/>
    <property type="match status" value="1"/>
</dbReference>
<dbReference type="PROSITE" id="PS50293">
    <property type="entry name" value="TPR_REGION"/>
    <property type="match status" value="1"/>
</dbReference>
<reference evidence="5 6" key="1">
    <citation type="journal article" date="2015" name="Microbiome">
        <title>Genomic resolution of linkages in carbon, nitrogen, and sulfur cycling among widespread estuary sediment bacteria.</title>
        <authorList>
            <person name="Baker B.J."/>
            <person name="Lazar C.S."/>
            <person name="Teske A.P."/>
            <person name="Dick G.J."/>
        </authorList>
    </citation>
    <scope>NUCLEOTIDE SEQUENCE [LARGE SCALE GENOMIC DNA]</scope>
    <source>
        <strain evidence="5">DG_54_3</strain>
    </source>
</reference>
<sequence>MNKKRVPLIFLFSMAISLLSCSSSLQNEQLRFGIRAAQKDLWNEAIFRWQKVLRSSPNSAAAHNNLAVAYEKKGLLEEAKKEYEIALKLSPENTRIKSNYQSFKEYYSPVKKENDKEN</sequence>
<dbReference type="PROSITE" id="PS50005">
    <property type="entry name" value="TPR"/>
    <property type="match status" value="1"/>
</dbReference>
<organism evidence="5 6">
    <name type="scientific">candidate division WOR-1 bacterium DG_54_3</name>
    <dbReference type="NCBI Taxonomy" id="1703775"/>
    <lineage>
        <taxon>Bacteria</taxon>
        <taxon>Bacillati</taxon>
        <taxon>Saganbacteria</taxon>
    </lineage>
</organism>
<feature type="signal peptide" evidence="4">
    <location>
        <begin position="1"/>
        <end position="22"/>
    </location>
</feature>
<evidence type="ECO:0000256" key="4">
    <source>
        <dbReference type="SAM" id="SignalP"/>
    </source>
</evidence>
<dbReference type="SUPFAM" id="SSF48452">
    <property type="entry name" value="TPR-like"/>
    <property type="match status" value="1"/>
</dbReference>
<dbReference type="EMBL" id="LIZX01000004">
    <property type="protein sequence ID" value="KPJ70255.1"/>
    <property type="molecule type" value="Genomic_DNA"/>
</dbReference>
<protein>
    <submittedName>
        <fullName evidence="5">Uncharacterized protein</fullName>
    </submittedName>
</protein>
<dbReference type="InterPro" id="IPR011990">
    <property type="entry name" value="TPR-like_helical_dom_sf"/>
</dbReference>
<proteinExistence type="predicted"/>
<dbReference type="Gene3D" id="1.25.40.10">
    <property type="entry name" value="Tetratricopeptide repeat domain"/>
    <property type="match status" value="1"/>
</dbReference>
<evidence type="ECO:0000313" key="5">
    <source>
        <dbReference type="EMBL" id="KPJ70255.1"/>
    </source>
</evidence>